<accession>A0ABW6JFF2</accession>
<name>A0ABW6JFF2_STRCE</name>
<proteinExistence type="predicted"/>
<keyword evidence="2" id="KW-1185">Reference proteome</keyword>
<organism evidence="1 2">
    <name type="scientific">Streptomyces cellulosae</name>
    <dbReference type="NCBI Taxonomy" id="1968"/>
    <lineage>
        <taxon>Bacteria</taxon>
        <taxon>Bacillati</taxon>
        <taxon>Actinomycetota</taxon>
        <taxon>Actinomycetes</taxon>
        <taxon>Kitasatosporales</taxon>
        <taxon>Streptomycetaceae</taxon>
        <taxon>Streptomyces</taxon>
    </lineage>
</organism>
<protein>
    <submittedName>
        <fullName evidence="1">Uncharacterized protein</fullName>
    </submittedName>
</protein>
<comment type="caution">
    <text evidence="1">The sequence shown here is derived from an EMBL/GenBank/DDBJ whole genome shotgun (WGS) entry which is preliminary data.</text>
</comment>
<evidence type="ECO:0000313" key="2">
    <source>
        <dbReference type="Proteomes" id="UP001600650"/>
    </source>
</evidence>
<evidence type="ECO:0000313" key="1">
    <source>
        <dbReference type="EMBL" id="MFE7963437.1"/>
    </source>
</evidence>
<sequence length="240" mass="26170">MSSLDSDIALFTALRRRGGWLQGLLVARRVQPKTAASTGEAAKTYVRVSPDEFAQRTGTYRDDVLALWDAWERAADDGVVPHALELTPATDVGLPNEDEIPWTGRRGYCRMAADDALYQADAHAAEAAANDEADEEHLSAQAYIRAAQERMGGNPVADLDRAEAERDLTDRLLVLKLELDAVLRTMQGRKEPLSDHSRHLLQVTCEHITAASGWISTLAGPGQHIDDQALEAFLASEGGK</sequence>
<gene>
    <name evidence="1" type="ORF">ACFU0X_10345</name>
</gene>
<dbReference type="Proteomes" id="UP001600650">
    <property type="component" value="Unassembled WGS sequence"/>
</dbReference>
<reference evidence="1 2" key="1">
    <citation type="submission" date="2024-09" db="EMBL/GenBank/DDBJ databases">
        <title>The Natural Products Discovery Center: Release of the First 8490 Sequenced Strains for Exploring Actinobacteria Biosynthetic Diversity.</title>
        <authorList>
            <person name="Kalkreuter E."/>
            <person name="Kautsar S.A."/>
            <person name="Yang D."/>
            <person name="Bader C.D."/>
            <person name="Teijaro C.N."/>
            <person name="Fluegel L."/>
            <person name="Davis C.M."/>
            <person name="Simpson J.R."/>
            <person name="Lauterbach L."/>
            <person name="Steele A.D."/>
            <person name="Gui C."/>
            <person name="Meng S."/>
            <person name="Li G."/>
            <person name="Viehrig K."/>
            <person name="Ye F."/>
            <person name="Su P."/>
            <person name="Kiefer A.F."/>
            <person name="Nichols A."/>
            <person name="Cepeda A.J."/>
            <person name="Yan W."/>
            <person name="Fan B."/>
            <person name="Jiang Y."/>
            <person name="Adhikari A."/>
            <person name="Zheng C.-J."/>
            <person name="Schuster L."/>
            <person name="Cowan T.M."/>
            <person name="Smanski M.J."/>
            <person name="Chevrette M.G."/>
            <person name="De Carvalho L.P.S."/>
            <person name="Shen B."/>
        </authorList>
    </citation>
    <scope>NUCLEOTIDE SEQUENCE [LARGE SCALE GENOMIC DNA]</scope>
    <source>
        <strain evidence="1 2">NPDC057399</strain>
    </source>
</reference>
<dbReference type="EMBL" id="JBHVBU010000021">
    <property type="protein sequence ID" value="MFE7963437.1"/>
    <property type="molecule type" value="Genomic_DNA"/>
</dbReference>
<dbReference type="RefSeq" id="WP_381726237.1">
    <property type="nucleotide sequence ID" value="NZ_JBHVBU010000021.1"/>
</dbReference>